<feature type="transmembrane region" description="Helical" evidence="1">
    <location>
        <begin position="126"/>
        <end position="146"/>
    </location>
</feature>
<evidence type="ECO:0000256" key="1">
    <source>
        <dbReference type="SAM" id="Phobius"/>
    </source>
</evidence>
<feature type="transmembrane region" description="Helical" evidence="1">
    <location>
        <begin position="76"/>
        <end position="97"/>
    </location>
</feature>
<dbReference type="Proteomes" id="UP000050836">
    <property type="component" value="Unassembled WGS sequence"/>
</dbReference>
<sequence length="222" mass="24450">MLLLLAYPLLSHVASLRSDGIWAAAAMFSLVLLLLLAPLAQRRGWALPLLLLCTLALVWLAGSPLAWMLLLAPPVVFPLLVAWGFARTLGAGQVPLIGRIMRALYQRAGMPVTAALERYTRQLTGAWVAVLVLLAALNLALAASAVPGGLLVMLGLRPWWPVTHEQWSWCANIANWGLIGGFFVLEYALRTRLFPDRPDRNAVQFARQMAQLGPAFWRDLLR</sequence>
<feature type="transmembrane region" description="Helical" evidence="1">
    <location>
        <begin position="166"/>
        <end position="189"/>
    </location>
</feature>
<dbReference type="EMBL" id="LLXS01000004">
    <property type="protein sequence ID" value="KRG45238.1"/>
    <property type="molecule type" value="Genomic_DNA"/>
</dbReference>
<dbReference type="AlphaFoldDB" id="A0A0R0AJ89"/>
<proteinExistence type="predicted"/>
<protein>
    <recommendedName>
        <fullName evidence="4">Ketosynthase</fullName>
    </recommendedName>
</protein>
<keyword evidence="3" id="KW-1185">Reference proteome</keyword>
<name>A0A0R0AJ89_9GAMM</name>
<evidence type="ECO:0000313" key="3">
    <source>
        <dbReference type="Proteomes" id="UP000050836"/>
    </source>
</evidence>
<evidence type="ECO:0008006" key="4">
    <source>
        <dbReference type="Google" id="ProtNLM"/>
    </source>
</evidence>
<comment type="caution">
    <text evidence="2">The sequence shown here is derived from an EMBL/GenBank/DDBJ whole genome shotgun (WGS) entry which is preliminary data.</text>
</comment>
<keyword evidence="1" id="KW-0812">Transmembrane</keyword>
<evidence type="ECO:0000313" key="2">
    <source>
        <dbReference type="EMBL" id="KRG45238.1"/>
    </source>
</evidence>
<keyword evidence="1" id="KW-0472">Membrane</keyword>
<gene>
    <name evidence="2" type="ORF">ARC78_03300</name>
</gene>
<keyword evidence="1" id="KW-1133">Transmembrane helix</keyword>
<accession>A0A0R0AJ89</accession>
<organism evidence="2 3">
    <name type="scientific">Stenotrophomonas pictorum JCM 9942</name>
    <dbReference type="NCBI Taxonomy" id="1236960"/>
    <lineage>
        <taxon>Bacteria</taxon>
        <taxon>Pseudomonadati</taxon>
        <taxon>Pseudomonadota</taxon>
        <taxon>Gammaproteobacteria</taxon>
        <taxon>Lysobacterales</taxon>
        <taxon>Lysobacteraceae</taxon>
        <taxon>Stenotrophomonas</taxon>
    </lineage>
</organism>
<feature type="transmembrane region" description="Helical" evidence="1">
    <location>
        <begin position="20"/>
        <end position="37"/>
    </location>
</feature>
<feature type="transmembrane region" description="Helical" evidence="1">
    <location>
        <begin position="49"/>
        <end position="70"/>
    </location>
</feature>
<reference evidence="2 3" key="1">
    <citation type="submission" date="2015-10" db="EMBL/GenBank/DDBJ databases">
        <title>Genome sequencing and analysis of members of genus Stenotrophomonas.</title>
        <authorList>
            <person name="Patil P.P."/>
            <person name="Midha S."/>
            <person name="Patil P.B."/>
        </authorList>
    </citation>
    <scope>NUCLEOTIDE SEQUENCE [LARGE SCALE GENOMIC DNA]</scope>
    <source>
        <strain evidence="2 3">JCM 9942</strain>
    </source>
</reference>